<evidence type="ECO:0000313" key="2">
    <source>
        <dbReference type="Proteomes" id="UP001433268"/>
    </source>
</evidence>
<dbReference type="RefSeq" id="XP_066674544.1">
    <property type="nucleotide sequence ID" value="XM_066804771.1"/>
</dbReference>
<reference evidence="1 2" key="1">
    <citation type="submission" date="2023-01" db="EMBL/GenBank/DDBJ databases">
        <title>Analysis of 21 Apiospora genomes using comparative genomics revels a genus with tremendous synthesis potential of carbohydrate active enzymes and secondary metabolites.</title>
        <authorList>
            <person name="Sorensen T."/>
        </authorList>
    </citation>
    <scope>NUCLEOTIDE SEQUENCE [LARGE SCALE GENOMIC DNA]</scope>
    <source>
        <strain evidence="1 2">CBS 114990</strain>
    </source>
</reference>
<proteinExistence type="predicted"/>
<dbReference type="EMBL" id="JAQQWN010000002">
    <property type="protein sequence ID" value="KAK8093771.1"/>
    <property type="molecule type" value="Genomic_DNA"/>
</dbReference>
<protein>
    <submittedName>
        <fullName evidence="1">Uncharacterized protein</fullName>
    </submittedName>
</protein>
<dbReference type="GeneID" id="92037831"/>
<comment type="caution">
    <text evidence="1">The sequence shown here is derived from an EMBL/GenBank/DDBJ whole genome shotgun (WGS) entry which is preliminary data.</text>
</comment>
<name>A0ABR1XAN1_9PEZI</name>
<organism evidence="1 2">
    <name type="scientific">Apiospora hydei</name>
    <dbReference type="NCBI Taxonomy" id="1337664"/>
    <lineage>
        <taxon>Eukaryota</taxon>
        <taxon>Fungi</taxon>
        <taxon>Dikarya</taxon>
        <taxon>Ascomycota</taxon>
        <taxon>Pezizomycotina</taxon>
        <taxon>Sordariomycetes</taxon>
        <taxon>Xylariomycetidae</taxon>
        <taxon>Amphisphaeriales</taxon>
        <taxon>Apiosporaceae</taxon>
        <taxon>Apiospora</taxon>
    </lineage>
</organism>
<gene>
    <name evidence="1" type="ORF">PG997_000456</name>
</gene>
<accession>A0ABR1XAN1</accession>
<keyword evidence="2" id="KW-1185">Reference proteome</keyword>
<sequence length="170" mass="19155">MIASQDPAAKALMRQVDLPAHGAIPAESRKRRHCFPLRRLVLMGQDTPENLALFFGKAKSARVVTGPQRTYRLEALFGGAPTGSLGHRINMSGGLDLMGPSWTPRPASATETWELQEIRAIQEALRNDERILFPRMAIDGDIDSFLEERYGIEKLDKMMTLYFYAYELMV</sequence>
<evidence type="ECO:0000313" key="1">
    <source>
        <dbReference type="EMBL" id="KAK8093771.1"/>
    </source>
</evidence>
<dbReference type="Proteomes" id="UP001433268">
    <property type="component" value="Unassembled WGS sequence"/>
</dbReference>